<organism evidence="1 2">
    <name type="scientific">Melastoma candidum</name>
    <dbReference type="NCBI Taxonomy" id="119954"/>
    <lineage>
        <taxon>Eukaryota</taxon>
        <taxon>Viridiplantae</taxon>
        <taxon>Streptophyta</taxon>
        <taxon>Embryophyta</taxon>
        <taxon>Tracheophyta</taxon>
        <taxon>Spermatophyta</taxon>
        <taxon>Magnoliopsida</taxon>
        <taxon>eudicotyledons</taxon>
        <taxon>Gunneridae</taxon>
        <taxon>Pentapetalae</taxon>
        <taxon>rosids</taxon>
        <taxon>malvids</taxon>
        <taxon>Myrtales</taxon>
        <taxon>Melastomataceae</taxon>
        <taxon>Melastomatoideae</taxon>
        <taxon>Melastomateae</taxon>
        <taxon>Melastoma</taxon>
    </lineage>
</organism>
<evidence type="ECO:0000313" key="2">
    <source>
        <dbReference type="Proteomes" id="UP001057402"/>
    </source>
</evidence>
<dbReference type="EMBL" id="CM042884">
    <property type="protein sequence ID" value="KAI4369713.1"/>
    <property type="molecule type" value="Genomic_DNA"/>
</dbReference>
<comment type="caution">
    <text evidence="1">The sequence shown here is derived from an EMBL/GenBank/DDBJ whole genome shotgun (WGS) entry which is preliminary data.</text>
</comment>
<sequence>MPNGGSPSQGQEAPGQSGDRQPDPGGVHGARVPNEGDHTRAAIRPPARAEAVAQKRKEHPSYADVASMLKAEGAHIPGVVNPSQLVKWLHQ</sequence>
<proteinExistence type="predicted"/>
<dbReference type="Proteomes" id="UP001057402">
    <property type="component" value="Chromosome 5"/>
</dbReference>
<protein>
    <submittedName>
        <fullName evidence="1">Uncharacterized protein</fullName>
    </submittedName>
</protein>
<evidence type="ECO:0000313" key="1">
    <source>
        <dbReference type="EMBL" id="KAI4369713.1"/>
    </source>
</evidence>
<gene>
    <name evidence="1" type="ORF">MLD38_018127</name>
</gene>
<reference evidence="2" key="1">
    <citation type="journal article" date="2023" name="Front. Plant Sci.">
        <title>Chromosomal-level genome assembly of Melastoma candidum provides insights into trichome evolution.</title>
        <authorList>
            <person name="Zhong Y."/>
            <person name="Wu W."/>
            <person name="Sun C."/>
            <person name="Zou P."/>
            <person name="Liu Y."/>
            <person name="Dai S."/>
            <person name="Zhou R."/>
        </authorList>
    </citation>
    <scope>NUCLEOTIDE SEQUENCE [LARGE SCALE GENOMIC DNA]</scope>
</reference>
<name>A0ACB9QTY5_9MYRT</name>
<keyword evidence="2" id="KW-1185">Reference proteome</keyword>
<accession>A0ACB9QTY5</accession>